<proteinExistence type="predicted"/>
<gene>
    <name evidence="1" type="ORF">BaRGS_00017829</name>
</gene>
<comment type="caution">
    <text evidence="1">The sequence shown here is derived from an EMBL/GenBank/DDBJ whole genome shotgun (WGS) entry which is preliminary data.</text>
</comment>
<dbReference type="AlphaFoldDB" id="A0ABD0KV19"/>
<evidence type="ECO:0000313" key="2">
    <source>
        <dbReference type="Proteomes" id="UP001519460"/>
    </source>
</evidence>
<name>A0ABD0KV19_9CAEN</name>
<evidence type="ECO:0000313" key="1">
    <source>
        <dbReference type="EMBL" id="KAK7490957.1"/>
    </source>
</evidence>
<dbReference type="EMBL" id="JACVVK020000121">
    <property type="protein sequence ID" value="KAK7490957.1"/>
    <property type="molecule type" value="Genomic_DNA"/>
</dbReference>
<sequence>MSRLAPRAKDDGIVGMKNERKVGTVDCREGYTQSPSGVQIKNNQKHIINKVHNLVIFSVDLRQRISSSHICISCNAAMMSKISTVLLTVNP</sequence>
<dbReference type="Proteomes" id="UP001519460">
    <property type="component" value="Unassembled WGS sequence"/>
</dbReference>
<organism evidence="1 2">
    <name type="scientific">Batillaria attramentaria</name>
    <dbReference type="NCBI Taxonomy" id="370345"/>
    <lineage>
        <taxon>Eukaryota</taxon>
        <taxon>Metazoa</taxon>
        <taxon>Spiralia</taxon>
        <taxon>Lophotrochozoa</taxon>
        <taxon>Mollusca</taxon>
        <taxon>Gastropoda</taxon>
        <taxon>Caenogastropoda</taxon>
        <taxon>Sorbeoconcha</taxon>
        <taxon>Cerithioidea</taxon>
        <taxon>Batillariidae</taxon>
        <taxon>Batillaria</taxon>
    </lineage>
</organism>
<protein>
    <submittedName>
        <fullName evidence="1">Uncharacterized protein</fullName>
    </submittedName>
</protein>
<accession>A0ABD0KV19</accession>
<reference evidence="1 2" key="1">
    <citation type="journal article" date="2023" name="Sci. Data">
        <title>Genome assembly of the Korean intertidal mud-creeper Batillaria attramentaria.</title>
        <authorList>
            <person name="Patra A.K."/>
            <person name="Ho P.T."/>
            <person name="Jun S."/>
            <person name="Lee S.J."/>
            <person name="Kim Y."/>
            <person name="Won Y.J."/>
        </authorList>
    </citation>
    <scope>NUCLEOTIDE SEQUENCE [LARGE SCALE GENOMIC DNA]</scope>
    <source>
        <strain evidence="1">Wonlab-2016</strain>
    </source>
</reference>
<keyword evidence="2" id="KW-1185">Reference proteome</keyword>